<proteinExistence type="predicted"/>
<comment type="caution">
    <text evidence="1">The sequence shown here is derived from an EMBL/GenBank/DDBJ whole genome shotgun (WGS) entry which is preliminary data.</text>
</comment>
<accession>A0A5N4E0T5</accession>
<evidence type="ECO:0000313" key="2">
    <source>
        <dbReference type="Proteomes" id="UP000299084"/>
    </source>
</evidence>
<protein>
    <submittedName>
        <fullName evidence="1">Uncharacterized protein</fullName>
    </submittedName>
</protein>
<sequence length="109" mass="12550">MPCVRTSWCPGGPGGLWRRRLPRLLSLLRPEAAWRPRVQAPPAESGVYDGAGEGRAGPRIAHFTFKDQPSARYRDDAILCGIQQRMKNRKNFSCKRYEWENFGYPEVRM</sequence>
<organism evidence="1 2">
    <name type="scientific">Camelus dromedarius</name>
    <name type="common">Dromedary</name>
    <name type="synonym">Arabian camel</name>
    <dbReference type="NCBI Taxonomy" id="9838"/>
    <lineage>
        <taxon>Eukaryota</taxon>
        <taxon>Metazoa</taxon>
        <taxon>Chordata</taxon>
        <taxon>Craniata</taxon>
        <taxon>Vertebrata</taxon>
        <taxon>Euteleostomi</taxon>
        <taxon>Mammalia</taxon>
        <taxon>Eutheria</taxon>
        <taxon>Laurasiatheria</taxon>
        <taxon>Artiodactyla</taxon>
        <taxon>Tylopoda</taxon>
        <taxon>Camelidae</taxon>
        <taxon>Camelus</taxon>
    </lineage>
</organism>
<dbReference type="Proteomes" id="UP000299084">
    <property type="component" value="Unassembled WGS sequence"/>
</dbReference>
<evidence type="ECO:0000313" key="1">
    <source>
        <dbReference type="EMBL" id="KAB1277078.1"/>
    </source>
</evidence>
<name>A0A5N4E0T5_CAMDR</name>
<keyword evidence="2" id="KW-1185">Reference proteome</keyword>
<dbReference type="EMBL" id="JWIN03000006">
    <property type="protein sequence ID" value="KAB1277078.1"/>
    <property type="molecule type" value="Genomic_DNA"/>
</dbReference>
<reference evidence="1 2" key="1">
    <citation type="journal article" date="2019" name="Mol. Ecol. Resour.">
        <title>Improving Illumina assemblies with Hi-C and long reads: an example with the North African dromedary.</title>
        <authorList>
            <person name="Elbers J.P."/>
            <person name="Rogers M.F."/>
            <person name="Perelman P.L."/>
            <person name="Proskuryakova A.A."/>
            <person name="Serdyukova N.A."/>
            <person name="Johnson W.E."/>
            <person name="Horin P."/>
            <person name="Corander J."/>
            <person name="Murphy D."/>
            <person name="Burger P.A."/>
        </authorList>
    </citation>
    <scope>NUCLEOTIDE SEQUENCE [LARGE SCALE GENOMIC DNA]</scope>
    <source>
        <strain evidence="1">Drom800</strain>
        <tissue evidence="1">Blood</tissue>
    </source>
</reference>
<dbReference type="AlphaFoldDB" id="A0A5N4E0T5"/>
<gene>
    <name evidence="1" type="ORF">Cadr_000006030</name>
</gene>